<feature type="signal peptide" evidence="17">
    <location>
        <begin position="1"/>
        <end position="26"/>
    </location>
</feature>
<dbReference type="SMART" id="SM00423">
    <property type="entry name" value="PSI"/>
    <property type="match status" value="9"/>
</dbReference>
<dbReference type="InterPro" id="IPR018097">
    <property type="entry name" value="EGF_Ca-bd_CS"/>
</dbReference>
<dbReference type="FunFam" id="2.10.25.10:FF:000202">
    <property type="entry name" value="Multiple epidermal growth factor-like domains 8"/>
    <property type="match status" value="1"/>
</dbReference>
<evidence type="ECO:0000256" key="9">
    <source>
        <dbReference type="ARBA" id="ARBA00023136"/>
    </source>
</evidence>
<dbReference type="OrthoDB" id="263283at2759"/>
<evidence type="ECO:0000259" key="19">
    <source>
        <dbReference type="PROSITE" id="PS50026"/>
    </source>
</evidence>
<evidence type="ECO:0000256" key="16">
    <source>
        <dbReference type="SAM" id="Phobius"/>
    </source>
</evidence>
<dbReference type="InParanoid" id="A0A482WVI4"/>
<dbReference type="Pfam" id="PF07645">
    <property type="entry name" value="EGF_CA"/>
    <property type="match status" value="2"/>
</dbReference>
<evidence type="ECO:0000256" key="8">
    <source>
        <dbReference type="ARBA" id="ARBA00022989"/>
    </source>
</evidence>
<evidence type="ECO:0000256" key="7">
    <source>
        <dbReference type="ARBA" id="ARBA00022837"/>
    </source>
</evidence>
<dbReference type="SMART" id="SM00042">
    <property type="entry name" value="CUB"/>
    <property type="match status" value="2"/>
</dbReference>
<name>A0A482WVI4_LAOST</name>
<dbReference type="SMART" id="SM00179">
    <property type="entry name" value="EGF_CA"/>
    <property type="match status" value="2"/>
</dbReference>
<dbReference type="Pfam" id="PF24973">
    <property type="entry name" value="EGF_LMN_ATRN"/>
    <property type="match status" value="2"/>
</dbReference>
<keyword evidence="6" id="KW-0677">Repeat</keyword>
<dbReference type="SMART" id="SM00180">
    <property type="entry name" value="EGF_Lam"/>
    <property type="match status" value="4"/>
</dbReference>
<dbReference type="InterPro" id="IPR049883">
    <property type="entry name" value="NOTCH1_EGF-like"/>
</dbReference>
<feature type="transmembrane region" description="Helical" evidence="16">
    <location>
        <begin position="2775"/>
        <end position="2797"/>
    </location>
</feature>
<dbReference type="FunFam" id="2.10.25.10:FF:000191">
    <property type="entry name" value="Multiple epidermal growth factor-like domains 8"/>
    <property type="match status" value="1"/>
</dbReference>
<dbReference type="Pfam" id="PF00053">
    <property type="entry name" value="EGF_laminin"/>
    <property type="match status" value="1"/>
</dbReference>
<dbReference type="PROSITE" id="PS01187">
    <property type="entry name" value="EGF_CA"/>
    <property type="match status" value="1"/>
</dbReference>
<feature type="disulfide bond" evidence="14">
    <location>
        <begin position="1371"/>
        <end position="1380"/>
    </location>
</feature>
<dbReference type="CDD" id="cd00054">
    <property type="entry name" value="EGF_CA"/>
    <property type="match status" value="1"/>
</dbReference>
<dbReference type="SMART" id="SM00181">
    <property type="entry name" value="EGF"/>
    <property type="match status" value="9"/>
</dbReference>
<dbReference type="Proteomes" id="UP000291343">
    <property type="component" value="Unassembled WGS sequence"/>
</dbReference>
<keyword evidence="3 13" id="KW-0245">EGF-like domain</keyword>
<dbReference type="Pfam" id="PF00431">
    <property type="entry name" value="CUB"/>
    <property type="match status" value="1"/>
</dbReference>
<dbReference type="PROSITE" id="PS01248">
    <property type="entry name" value="EGF_LAM_1"/>
    <property type="match status" value="2"/>
</dbReference>
<dbReference type="Gene3D" id="2.60.120.290">
    <property type="entry name" value="Spermadhesin, CUB domain"/>
    <property type="match status" value="2"/>
</dbReference>
<feature type="domain" description="EGF-like" evidence="19">
    <location>
        <begin position="1226"/>
        <end position="1267"/>
    </location>
</feature>
<dbReference type="Gene3D" id="2.10.25.10">
    <property type="entry name" value="Laminin"/>
    <property type="match status" value="5"/>
</dbReference>
<dbReference type="EMBL" id="QKKF02023962">
    <property type="protein sequence ID" value="RZF37544.1"/>
    <property type="molecule type" value="Genomic_DNA"/>
</dbReference>
<evidence type="ECO:0000256" key="15">
    <source>
        <dbReference type="SAM" id="MobiDB-lite"/>
    </source>
</evidence>
<dbReference type="CDD" id="cd00055">
    <property type="entry name" value="EGF_Lam"/>
    <property type="match status" value="3"/>
</dbReference>
<gene>
    <name evidence="21" type="ORF">LSTR_LSTR008582</name>
</gene>
<dbReference type="PRINTS" id="PR00011">
    <property type="entry name" value="EGFLAMININ"/>
</dbReference>
<dbReference type="CDD" id="cd00041">
    <property type="entry name" value="CUB"/>
    <property type="match status" value="1"/>
</dbReference>
<keyword evidence="2" id="KW-0880">Kelch repeat</keyword>
<proteinExistence type="predicted"/>
<evidence type="ECO:0000313" key="21">
    <source>
        <dbReference type="EMBL" id="RZF37544.1"/>
    </source>
</evidence>
<dbReference type="PROSITE" id="PS00022">
    <property type="entry name" value="EGF_1"/>
    <property type="match status" value="3"/>
</dbReference>
<comment type="caution">
    <text evidence="13">Lacks conserved residue(s) required for the propagation of feature annotation.</text>
</comment>
<dbReference type="PROSITE" id="PS00010">
    <property type="entry name" value="ASX_HYDROXYL"/>
    <property type="match status" value="1"/>
</dbReference>
<evidence type="ECO:0000256" key="12">
    <source>
        <dbReference type="ARBA" id="ARBA00023292"/>
    </source>
</evidence>
<dbReference type="SUPFAM" id="SSF57196">
    <property type="entry name" value="EGF/Laminin"/>
    <property type="match status" value="3"/>
</dbReference>
<sequence length="2915" mass="320074">MVLGGERSSGGGGWLLVLVLVVPLVAGPPSPPAAPPPGVATPCDRSRRVHTEPWGVISDGPAEANYTQNSHCEWLIKAKNASQFINLKFQLLRTECSYDYVFVYDGDSFNAPLLGSFSGKTQPQTIIASSGFMLILLYSDTNYVLDGFRAEYSISDCPGNCTGHGDCIGHKCVCQALNEWGGRDCSQRLCPDNCNAHHGHGRCALGQCVCAAGYSGRSCSLHNAHSQGNRWHWLYEGGMSPRSAHSAIYSSETDSLYIFGGYDLNHVLGDLVVFRFNTSSWEDEKGTPMAGVSKSSGLLDSQALSRVIALAKAENVKEQYGLRQKTFLNNVFFSLPINNSVNLQFPTAPNRHSRIFKRSSEHDKETSPAKPSARYSHAACNYKGGFLMFGGKLADGSLSDELWQYEVASRRWSLRAATSRLRPPPLARHTLTLANDGWVYLVGGSNQYGEFSSAIYSIRLSTEGGDEEWRLVAPRGGKPLDVRIVAHSTVYSRASHSLIIYGGIVANVARFSTLSDRMLSFSLQHRHWAELHYPRAELRDSYVPQERAFHTATVMGNYLIIFGGYSHRHNREEICYDNQLYLYHLGCHTWVNHEILGPLEQASQYPKEQGVFAHAAAVRNGNTLLIVGGYHGNVNADLLAFTLPPSVASQDGQPFEPEHFCSRHHSLSGCTANPECGWCSVDAICYGRTLGINCTTNLQTTRCPGVCPALADCHSCLLHGEPTASAPGPAAPTSPPSAAASVAHKLHLGQCTWCVQNARCHHKDDNFGVCGLREDTPSQIAGWWGDKGTEVMNADTCRLLDRRPGLTFIIYKSPMNWTQPDYVSIVNATTADFGAMLGRGLSRMEQAIGGELTGRLLGFLRPPPVWDGTHQQLRICVAHASAVLRLAHNGTSSPLEIVGNLTAAQTQCVPAQSSTGVVTTLLSGRYLIDFEAKKSPLTNQNAYQGHHNSKMELLHNRTTENPKMFTFEYLEPYESNGSCDVYKNCLHCLSDSLCGWCELNDRCFSRDSDERLVCTAAATNHSSQLAPADDDGWQYLNLVPSHCANCSNYVSCESCVGSGLCEWWPDEAKCSRKWRSKLAVKELEECPAPCYRRSNCSQCLDGSGRCVWCESTQECFTFAVYTSQYQFGMCREWLDQGYQSVHSSVPRSESRAVCDVCGRHTNCSACLRTLGCGWCYDLDNPIQGVCTPGDFSRSYVANSCSAAINSKYNTKFDSSEVSWSYAQCPDVDECGLGLHDCHKEAKCTNTHGSYSCQCRRGFIGDGKHSCTETCYNKCINGYCSGSPHYTCKCDQGWTGEDCSTNCGCNNHSTCSRGVGLCDECHEWTTGDYCQFCKAGSYGNATSVEGCKGCNCNDHGNASLGVCDTISGQCFCQDNTEGPACSRCKKDYYGDPRRGGTCYYQCMARGILTSSEKQGLGSRLADTTVWESRQGRPSSLTSHSLSRECLWIVSPHKLHNKSDTSNIIQLTIDKDIQVPCLENSVYIYDGLPDFVSLTGSHQSHVLGVFCSQDTQYPITVEAKSGILTVHYKQGGHTSEGFNATVSVLSCPKNCPHNRECRHGVCVCPEGTVGTNCSDVLCPANCSAHLKQGYCDKGYGRCLCSDGWGGPQCDVRLTSTQIVFTELFNSEHLADNLDHLRKMLPRFGHSLLADRRGSLWLFGGYSLSHGPLNDIRLFDTKNNTWMQITIDSTSDVSMPEGRYFHAAEIVHSRREIFVYGGLAQKNESIFGLANNTLSDFWKFSLKNSHWVNIKTLVSPPPLAGHTMTLRREGTGSESLVLIGGFSPRFGFLDVVWEFNLEADNWTALATTGHKPLGICGHSTVYHAPSKSFYVFGGMVYGDNHTYISDKLYALHYPSRTWTRLPAFDIFNHPIMQLHRGRFLHTAVTTDDYMLVFGGRVTSIGSQHSLIAYSYNCNQWVPLSSKVKAHLGVIDAVGSLPPATYAHAMTMDLTDEQTYVYIMGGFTGGIQSRMTRITLPPDLCSLWSGKSFCRLYFGCLSCTVSTPEGNVTHCYSSWRGVDPCAGQDSGAKATAVELSGQGCNSQGFSQRTCEQYRTCTDCLARWPTHWNESQGCKWCWNCGHGGGGGHCAPESASNCDKDGRTCYDTKAYTTDVAKCPGNECSASDCDKCLEHDNCVWTRQVATPGGGGSGELSLSSSVSKMETHDWGCHPQDALGRLIGKSRTSGGACPPRCSQLVECDACLTSQGAEGGWHECGWSTRLNECISPSYQPLYCAGGVCGLVLAGGHSERCPQACSSYKQCSSCLKHAHCGWCSLDGMNFTGEGVCTEGSLERPASGPKKSTCDKLYSEETRMEELPREANFSWHYVQCPPENECLNNHHNCDQLSEQCVDLDDGYRCDCGKGYRSNGADCVPVCSHGCVRGSCISPDFCRCDFGYVGANCSIQCQCNGHSECAGPDRLDTCLQCHNNTLGSQCQRCKPLFVGSPLDNGVCVPCSEYCYGHTNICINNSITDFPFTQFSPVSEIEAYLQEGPTAHARCVWCGNKTTGERCEDCIDGNFRGQYDQTMSCRPCECHGHGDTCDPVTGEQCNCGNNTESDASCQSGSKSINTHCWSLQCSKCRESYMGTPTEGHQCYKQMTVDFKFCLDAKLIDECKAKQKPLSPGQTVFFVVQPKFMNVDIRVTVDVTLGGLDLFLSPRDDTFIVEVNSSTGTHSVHIDPRYKKSEDAGESEFENATMSLWHAGQGFPVDEREAKGPTTFVTVGQRNSLLFVRNLTDRLVLTLPQDKHDLSSTRFYVALTAVGRGPAYGTVFFRQDQLHIDLFVFFSVFFSCFFLFLAACVVAWKAKQAADVRRARRRHVVEMLHMAKRPFASVTLILDDSRASPSRMNRRTRNRNAPPGDVRPVAIEPTDDGVAAVSTVFIKLPGGRDAPVKLALASTLMLLARVYPANNRAFLRRRSSHS</sequence>
<dbReference type="FunCoup" id="A0A482WVI4">
    <property type="interactions" value="548"/>
</dbReference>
<evidence type="ECO:0000256" key="5">
    <source>
        <dbReference type="ARBA" id="ARBA00022729"/>
    </source>
</evidence>
<evidence type="ECO:0000256" key="2">
    <source>
        <dbReference type="ARBA" id="ARBA00022441"/>
    </source>
</evidence>
<dbReference type="InterPro" id="IPR000859">
    <property type="entry name" value="CUB_dom"/>
</dbReference>
<keyword evidence="5 17" id="KW-0732">Signal</keyword>
<keyword evidence="8 16" id="KW-1133">Transmembrane helix</keyword>
<evidence type="ECO:0000256" key="6">
    <source>
        <dbReference type="ARBA" id="ARBA00022737"/>
    </source>
</evidence>
<reference evidence="21 22" key="1">
    <citation type="journal article" date="2017" name="Gigascience">
        <title>Genome sequence of the small brown planthopper, Laodelphax striatellus.</title>
        <authorList>
            <person name="Zhu J."/>
            <person name="Jiang F."/>
            <person name="Wang X."/>
            <person name="Yang P."/>
            <person name="Bao Y."/>
            <person name="Zhao W."/>
            <person name="Wang W."/>
            <person name="Lu H."/>
            <person name="Wang Q."/>
            <person name="Cui N."/>
            <person name="Li J."/>
            <person name="Chen X."/>
            <person name="Luo L."/>
            <person name="Yu J."/>
            <person name="Kang L."/>
            <person name="Cui F."/>
        </authorList>
    </citation>
    <scope>NUCLEOTIDE SEQUENCE [LARGE SCALE GENOMIC DNA]</scope>
    <source>
        <strain evidence="21">Lst14</strain>
    </source>
</reference>
<keyword evidence="4 16" id="KW-0812">Transmembrane</keyword>
<dbReference type="InterPro" id="IPR056737">
    <property type="entry name" value="Beta-prop_ATRN-MKLN-like"/>
</dbReference>
<dbReference type="GO" id="GO:0005509">
    <property type="term" value="F:calcium ion binding"/>
    <property type="evidence" value="ECO:0007669"/>
    <property type="project" value="InterPro"/>
</dbReference>
<dbReference type="PROSITE" id="PS50026">
    <property type="entry name" value="EGF_3"/>
    <property type="match status" value="1"/>
</dbReference>
<dbReference type="SUPFAM" id="SSF49854">
    <property type="entry name" value="Spermadhesin, CUB domain"/>
    <property type="match status" value="2"/>
</dbReference>
<dbReference type="InterPro" id="IPR001881">
    <property type="entry name" value="EGF-like_Ca-bd_dom"/>
</dbReference>
<keyword evidence="7" id="KW-0106">Calcium</keyword>
<dbReference type="InterPro" id="IPR000742">
    <property type="entry name" value="EGF"/>
</dbReference>
<evidence type="ECO:0000313" key="22">
    <source>
        <dbReference type="Proteomes" id="UP000291343"/>
    </source>
</evidence>
<dbReference type="PROSITE" id="PS50027">
    <property type="entry name" value="EGF_LAM_2"/>
    <property type="match status" value="1"/>
</dbReference>
<dbReference type="PROSITE" id="PS01186">
    <property type="entry name" value="EGF_2"/>
    <property type="match status" value="2"/>
</dbReference>
<organism evidence="21 22">
    <name type="scientific">Laodelphax striatellus</name>
    <name type="common">Small brown planthopper</name>
    <name type="synonym">Delphax striatella</name>
    <dbReference type="NCBI Taxonomy" id="195883"/>
    <lineage>
        <taxon>Eukaryota</taxon>
        <taxon>Metazoa</taxon>
        <taxon>Ecdysozoa</taxon>
        <taxon>Arthropoda</taxon>
        <taxon>Hexapoda</taxon>
        <taxon>Insecta</taxon>
        <taxon>Pterygota</taxon>
        <taxon>Neoptera</taxon>
        <taxon>Paraneoptera</taxon>
        <taxon>Hemiptera</taxon>
        <taxon>Auchenorrhyncha</taxon>
        <taxon>Fulgoroidea</taxon>
        <taxon>Delphacidae</taxon>
        <taxon>Criomorphinae</taxon>
        <taxon>Laodelphax</taxon>
    </lineage>
</organism>
<evidence type="ECO:0000259" key="18">
    <source>
        <dbReference type="PROSITE" id="PS01180"/>
    </source>
</evidence>
<dbReference type="GO" id="GO:0016020">
    <property type="term" value="C:membrane"/>
    <property type="evidence" value="ECO:0007669"/>
    <property type="project" value="UniProtKB-SubCell"/>
</dbReference>
<keyword evidence="11" id="KW-0325">Glycoprotein</keyword>
<keyword evidence="10 14" id="KW-1015">Disulfide bond</keyword>
<dbReference type="GO" id="GO:0048731">
    <property type="term" value="P:system development"/>
    <property type="evidence" value="ECO:0007669"/>
    <property type="project" value="UniProtKB-ARBA"/>
</dbReference>
<feature type="region of interest" description="Disordered" evidence="15">
    <location>
        <begin position="2838"/>
        <end position="2858"/>
    </location>
</feature>
<evidence type="ECO:0000256" key="3">
    <source>
        <dbReference type="ARBA" id="ARBA00022536"/>
    </source>
</evidence>
<evidence type="ECO:0000256" key="13">
    <source>
        <dbReference type="PROSITE-ProRule" id="PRU00076"/>
    </source>
</evidence>
<evidence type="ECO:0000256" key="11">
    <source>
        <dbReference type="ARBA" id="ARBA00023180"/>
    </source>
</evidence>
<dbReference type="Gene3D" id="2.120.10.80">
    <property type="entry name" value="Kelch-type beta propeller"/>
    <property type="match status" value="4"/>
</dbReference>
<feature type="disulfide bond" evidence="14">
    <location>
        <begin position="1383"/>
        <end position="1397"/>
    </location>
</feature>
<feature type="chain" id="PRO_5019772731" description="Multiple epidermal growth factor-like domains protein 8" evidence="17">
    <location>
        <begin position="27"/>
        <end position="2915"/>
    </location>
</feature>
<dbReference type="FunFam" id="2.60.120.290:FF:000023">
    <property type="entry name" value="Multiple epidermal growth factor-like domains 8"/>
    <property type="match status" value="1"/>
</dbReference>
<dbReference type="FunFam" id="2.10.25.10:FF:000214">
    <property type="entry name" value="Multiple epidermal growth factor-like domains 8"/>
    <property type="match status" value="1"/>
</dbReference>
<dbReference type="PANTHER" id="PTHR46093">
    <property type="entry name" value="ACYL-COA-BINDING DOMAIN-CONTAINING PROTEIN 5"/>
    <property type="match status" value="1"/>
</dbReference>
<dbReference type="InterPro" id="IPR056863">
    <property type="entry name" value="LMN_ATRN_NET-like_EGF"/>
</dbReference>
<keyword evidence="12 14" id="KW-0424">Laminin EGF-like domain</keyword>
<dbReference type="Pfam" id="PF24981">
    <property type="entry name" value="Beta-prop_ATRN-LZTR1"/>
    <property type="match status" value="2"/>
</dbReference>
<evidence type="ECO:0008006" key="23">
    <source>
        <dbReference type="Google" id="ProtNLM"/>
    </source>
</evidence>
<evidence type="ECO:0000256" key="1">
    <source>
        <dbReference type="ARBA" id="ARBA00004479"/>
    </source>
</evidence>
<dbReference type="InterPro" id="IPR000152">
    <property type="entry name" value="EGF-type_Asp/Asn_hydroxyl_site"/>
</dbReference>
<dbReference type="STRING" id="195883.A0A482WVI4"/>
<dbReference type="InterPro" id="IPR011043">
    <property type="entry name" value="Gal_Oxase/kelch_b-propeller"/>
</dbReference>
<evidence type="ECO:0000256" key="14">
    <source>
        <dbReference type="PROSITE-ProRule" id="PRU00460"/>
    </source>
</evidence>
<feature type="domain" description="Laminin EGF-like" evidence="20">
    <location>
        <begin position="1349"/>
        <end position="1399"/>
    </location>
</feature>
<evidence type="ECO:0000256" key="17">
    <source>
        <dbReference type="SAM" id="SignalP"/>
    </source>
</evidence>
<feature type="domain" description="CUB" evidence="18">
    <location>
        <begin position="43"/>
        <end position="155"/>
    </location>
</feature>
<dbReference type="SUPFAM" id="SSF117281">
    <property type="entry name" value="Kelch motif"/>
    <property type="match status" value="2"/>
</dbReference>
<comment type="caution">
    <text evidence="21">The sequence shown here is derived from an EMBL/GenBank/DDBJ whole genome shotgun (WGS) entry which is preliminary data.</text>
</comment>
<keyword evidence="22" id="KW-1185">Reference proteome</keyword>
<feature type="domain" description="CUB" evidence="18">
    <location>
        <begin position="1415"/>
        <end position="1543"/>
    </location>
</feature>
<protein>
    <recommendedName>
        <fullName evidence="23">Multiple epidermal growth factor-like domains protein 8</fullName>
    </recommendedName>
</protein>
<dbReference type="InterPro" id="IPR035914">
    <property type="entry name" value="Sperma_CUB_dom_sf"/>
</dbReference>
<keyword evidence="9 16" id="KW-0472">Membrane</keyword>
<evidence type="ECO:0000256" key="4">
    <source>
        <dbReference type="ARBA" id="ARBA00022692"/>
    </source>
</evidence>
<evidence type="ECO:0000259" key="20">
    <source>
        <dbReference type="PROSITE" id="PS50027"/>
    </source>
</evidence>
<dbReference type="PROSITE" id="PS01180">
    <property type="entry name" value="CUB"/>
    <property type="match status" value="2"/>
</dbReference>
<evidence type="ECO:0000256" key="10">
    <source>
        <dbReference type="ARBA" id="ARBA00023157"/>
    </source>
</evidence>
<comment type="subcellular location">
    <subcellularLocation>
        <location evidence="1">Membrane</location>
        <topology evidence="1">Single-pass type I membrane protein</topology>
    </subcellularLocation>
</comment>
<dbReference type="InterPro" id="IPR016201">
    <property type="entry name" value="PSI"/>
</dbReference>
<dbReference type="InterPro" id="IPR002049">
    <property type="entry name" value="LE_dom"/>
</dbReference>
<dbReference type="GO" id="GO:0048513">
    <property type="term" value="P:animal organ development"/>
    <property type="evidence" value="ECO:0007669"/>
    <property type="project" value="UniProtKB-ARBA"/>
</dbReference>
<dbReference type="PANTHER" id="PTHR46093:SF16">
    <property type="entry name" value="MULTIPLE EGF-LIKE-DOMAINS 8"/>
    <property type="match status" value="1"/>
</dbReference>
<accession>A0A482WVI4</accession>
<dbReference type="SUPFAM" id="SSF50965">
    <property type="entry name" value="Galactose oxidase, central domain"/>
    <property type="match status" value="1"/>
</dbReference>
<dbReference type="InterPro" id="IPR015915">
    <property type="entry name" value="Kelch-typ_b-propeller"/>
</dbReference>